<sequence>MRREVLGDLGEEVLGGTAEWNVGGTRLGAGWKAGCTGLDAGCTGLDAGCTGLDAGLDAGWTTGLDAGWTTGLDAGWTTGRDAGCTGLDTGLDTGCTGLGTGCTGLGTGCTGLDAGCTGWIGVHAAHRCLFFFRRATRLVVGLTRGESPKPSCVSMKSDRSMRPPLNFSSGDCDDTDVSNTTNGSFKGKHMDSVFQELEHKLISLMKKELKIFKSLLSPDYPSCSEREEEDDEDQIRVREMFLKITLNVLKKMKQTDLANKLQTKLAPVYMKKHKSRLKEQFQRMNEGMSAQGSSTLVNEIYTELYITEGGSEDINNEHEVRQIETASRRSETQETQIKCNDIFKVSPEQTKPIRRVLTKGVAGIGKTVSVQKFILDWAEEKTNQDLHLIFPLPFRELNLIKETNISLMDLLHHFFTDTKELRSTDFEDYKVVFIFDGLDECRLPLDFSKNPSLFDVRESASVDVLLTNLIKGNLLPSALIWITSRPAAANQIPPECVDLITDVRGFNDPQKDEYFRKRINDESLANRIITHMKSSRSLYIMCHIPVFCWISATVLQRMLSEAESPAQIPKTLTQMFTHFLMFHIKLKSQKYDGKCEVDLQQARKSLESLGKLAFQQLEKGNLIFYEEDLRECDIDVREASVYSGVCTQIFREEFGLNLGKVFSFVHLSVQEFLAALFVFLSFLQQTSENFSRLRSNMSDLLKSEVDKALQSENGHLDLHLRFLLGLSLESSQTILRDLMTQTGRSSDSKQETVEYIKMKIRENLSPEKSINLFHCLNELNDHSLVQEVQTYVNRGDESRLSGVRLSPAQWSALVFVLLNSEEKLDEFNLSKYDRSHECLLRLLPVIKASRTADLSDCNLTEESCSSLASVLRSNSSSLTELNLSHNKLQDSGVKLLSDGLKNTNCKLKTLKCIRLCRVNIAVEKEHILEELRC</sequence>
<keyword evidence="3" id="KW-0433">Leucine-rich repeat</keyword>
<dbReference type="InterPro" id="IPR041075">
    <property type="entry name" value="NOD1/2_WH"/>
</dbReference>
<dbReference type="Pfam" id="PF17776">
    <property type="entry name" value="NLRC4_HD2"/>
    <property type="match status" value="1"/>
</dbReference>
<dbReference type="Pfam" id="PF13516">
    <property type="entry name" value="LRR_6"/>
    <property type="match status" value="1"/>
</dbReference>
<dbReference type="Proteomes" id="UP001059041">
    <property type="component" value="Linkage Group LG5"/>
</dbReference>
<dbReference type="SMART" id="SM00368">
    <property type="entry name" value="LRR_RI"/>
    <property type="match status" value="2"/>
</dbReference>
<evidence type="ECO:0000256" key="6">
    <source>
        <dbReference type="ARBA" id="ARBA00022840"/>
    </source>
</evidence>
<gene>
    <name evidence="8" type="ORF">IRJ41_010256</name>
</gene>
<dbReference type="Pfam" id="PF14484">
    <property type="entry name" value="FISNA"/>
    <property type="match status" value="1"/>
</dbReference>
<evidence type="ECO:0000256" key="3">
    <source>
        <dbReference type="ARBA" id="ARBA00022614"/>
    </source>
</evidence>
<evidence type="ECO:0000256" key="2">
    <source>
        <dbReference type="ARBA" id="ARBA00022490"/>
    </source>
</evidence>
<dbReference type="InterPro" id="IPR041267">
    <property type="entry name" value="NLRP_HD2"/>
</dbReference>
<keyword evidence="6" id="KW-0067">ATP-binding</keyword>
<evidence type="ECO:0000313" key="8">
    <source>
        <dbReference type="EMBL" id="KAI7809508.1"/>
    </source>
</evidence>
<comment type="subcellular location">
    <subcellularLocation>
        <location evidence="1">Cytoplasm</location>
    </subcellularLocation>
</comment>
<name>A0A9W7WWK3_TRIRA</name>
<evidence type="ECO:0000313" key="9">
    <source>
        <dbReference type="Proteomes" id="UP001059041"/>
    </source>
</evidence>
<accession>A0A9W7WWK3</accession>
<keyword evidence="4" id="KW-0677">Repeat</keyword>
<dbReference type="GO" id="GO:0005524">
    <property type="term" value="F:ATP binding"/>
    <property type="evidence" value="ECO:0007669"/>
    <property type="project" value="UniProtKB-KW"/>
</dbReference>
<dbReference type="Gene3D" id="3.40.50.300">
    <property type="entry name" value="P-loop containing nucleotide triphosphate hydrolases"/>
    <property type="match status" value="1"/>
</dbReference>
<dbReference type="SMART" id="SM01288">
    <property type="entry name" value="FISNA"/>
    <property type="match status" value="1"/>
</dbReference>
<reference evidence="8" key="1">
    <citation type="submission" date="2021-02" db="EMBL/GenBank/DDBJ databases">
        <title>Comparative genomics reveals that relaxation of natural selection precedes convergent phenotypic evolution of cavefish.</title>
        <authorList>
            <person name="Peng Z."/>
        </authorList>
    </citation>
    <scope>NUCLEOTIDE SEQUENCE</scope>
    <source>
        <tissue evidence="8">Muscle</tissue>
    </source>
</reference>
<evidence type="ECO:0000256" key="1">
    <source>
        <dbReference type="ARBA" id="ARBA00004496"/>
    </source>
</evidence>
<dbReference type="InterPro" id="IPR029495">
    <property type="entry name" value="NACHT-assoc"/>
</dbReference>
<dbReference type="AlphaFoldDB" id="A0A9W7WWK3"/>
<keyword evidence="2" id="KW-0963">Cytoplasm</keyword>
<dbReference type="Gene3D" id="3.80.10.10">
    <property type="entry name" value="Ribonuclease Inhibitor"/>
    <property type="match status" value="1"/>
</dbReference>
<dbReference type="InterPro" id="IPR007111">
    <property type="entry name" value="NACHT_NTPase"/>
</dbReference>
<dbReference type="EMBL" id="JAFHDT010000005">
    <property type="protein sequence ID" value="KAI7809508.1"/>
    <property type="molecule type" value="Genomic_DNA"/>
</dbReference>
<dbReference type="InterPro" id="IPR051261">
    <property type="entry name" value="NLR"/>
</dbReference>
<dbReference type="FunFam" id="3.40.50.300:FF:001524">
    <property type="entry name" value="Si:dkey-126g1.7"/>
    <property type="match status" value="1"/>
</dbReference>
<dbReference type="InterPro" id="IPR027417">
    <property type="entry name" value="P-loop_NTPase"/>
</dbReference>
<dbReference type="Pfam" id="PF05729">
    <property type="entry name" value="NACHT"/>
    <property type="match status" value="1"/>
</dbReference>
<dbReference type="InterPro" id="IPR032675">
    <property type="entry name" value="LRR_dom_sf"/>
</dbReference>
<dbReference type="InterPro" id="IPR001611">
    <property type="entry name" value="Leu-rich_rpt"/>
</dbReference>
<dbReference type="GO" id="GO:0005737">
    <property type="term" value="C:cytoplasm"/>
    <property type="evidence" value="ECO:0007669"/>
    <property type="project" value="UniProtKB-SubCell"/>
</dbReference>
<evidence type="ECO:0000259" key="7">
    <source>
        <dbReference type="PROSITE" id="PS50837"/>
    </source>
</evidence>
<feature type="domain" description="NACHT" evidence="7">
    <location>
        <begin position="354"/>
        <end position="488"/>
    </location>
</feature>
<dbReference type="Pfam" id="PF17779">
    <property type="entry name" value="WHD_NOD2"/>
    <property type="match status" value="1"/>
</dbReference>
<proteinExistence type="predicted"/>
<comment type="caution">
    <text evidence="8">The sequence shown here is derived from an EMBL/GenBank/DDBJ whole genome shotgun (WGS) entry which is preliminary data.</text>
</comment>
<dbReference type="PROSITE" id="PS51450">
    <property type="entry name" value="LRR"/>
    <property type="match status" value="1"/>
</dbReference>
<dbReference type="SUPFAM" id="SSF52047">
    <property type="entry name" value="RNI-like"/>
    <property type="match status" value="1"/>
</dbReference>
<keyword evidence="5" id="KW-0547">Nucleotide-binding</keyword>
<protein>
    <submittedName>
        <fullName evidence="8">NACHT</fullName>
    </submittedName>
</protein>
<organism evidence="8 9">
    <name type="scientific">Triplophysa rosa</name>
    <name type="common">Cave loach</name>
    <dbReference type="NCBI Taxonomy" id="992332"/>
    <lineage>
        <taxon>Eukaryota</taxon>
        <taxon>Metazoa</taxon>
        <taxon>Chordata</taxon>
        <taxon>Craniata</taxon>
        <taxon>Vertebrata</taxon>
        <taxon>Euteleostomi</taxon>
        <taxon>Actinopterygii</taxon>
        <taxon>Neopterygii</taxon>
        <taxon>Teleostei</taxon>
        <taxon>Ostariophysi</taxon>
        <taxon>Cypriniformes</taxon>
        <taxon>Nemacheilidae</taxon>
        <taxon>Triplophysa</taxon>
    </lineage>
</organism>
<evidence type="ECO:0000256" key="4">
    <source>
        <dbReference type="ARBA" id="ARBA00022737"/>
    </source>
</evidence>
<evidence type="ECO:0000256" key="5">
    <source>
        <dbReference type="ARBA" id="ARBA00022741"/>
    </source>
</evidence>
<keyword evidence="9" id="KW-1185">Reference proteome</keyword>
<dbReference type="PROSITE" id="PS50837">
    <property type="entry name" value="NACHT"/>
    <property type="match status" value="1"/>
</dbReference>
<dbReference type="PANTHER" id="PTHR24106">
    <property type="entry name" value="NACHT, LRR AND CARD DOMAINS-CONTAINING"/>
    <property type="match status" value="1"/>
</dbReference>